<evidence type="ECO:0000313" key="2">
    <source>
        <dbReference type="EMBL" id="SVB16262.1"/>
    </source>
</evidence>
<dbReference type="Pfam" id="PF00583">
    <property type="entry name" value="Acetyltransf_1"/>
    <property type="match status" value="1"/>
</dbReference>
<dbReference type="InterPro" id="IPR016181">
    <property type="entry name" value="Acyl_CoA_acyltransferase"/>
</dbReference>
<reference evidence="2" key="1">
    <citation type="submission" date="2018-05" db="EMBL/GenBank/DDBJ databases">
        <authorList>
            <person name="Lanie J.A."/>
            <person name="Ng W.-L."/>
            <person name="Kazmierczak K.M."/>
            <person name="Andrzejewski T.M."/>
            <person name="Davidsen T.M."/>
            <person name="Wayne K.J."/>
            <person name="Tettelin H."/>
            <person name="Glass J.I."/>
            <person name="Rusch D."/>
            <person name="Podicherti R."/>
            <person name="Tsui H.-C.T."/>
            <person name="Winkler M.E."/>
        </authorList>
    </citation>
    <scope>NUCLEOTIDE SEQUENCE</scope>
</reference>
<organism evidence="2">
    <name type="scientific">marine metagenome</name>
    <dbReference type="NCBI Taxonomy" id="408172"/>
    <lineage>
        <taxon>unclassified sequences</taxon>
        <taxon>metagenomes</taxon>
        <taxon>ecological metagenomes</taxon>
    </lineage>
</organism>
<proteinExistence type="predicted"/>
<accession>A0A382BS52</accession>
<dbReference type="Gene3D" id="3.40.630.30">
    <property type="match status" value="1"/>
</dbReference>
<dbReference type="EMBL" id="UINC01030975">
    <property type="protein sequence ID" value="SVB16262.1"/>
    <property type="molecule type" value="Genomic_DNA"/>
</dbReference>
<dbReference type="GO" id="GO:0016747">
    <property type="term" value="F:acyltransferase activity, transferring groups other than amino-acyl groups"/>
    <property type="evidence" value="ECO:0007669"/>
    <property type="project" value="InterPro"/>
</dbReference>
<dbReference type="PANTHER" id="PTHR13170:SF16">
    <property type="entry name" value="PROTEIN O-GLCNACASE"/>
    <property type="match status" value="1"/>
</dbReference>
<dbReference type="SUPFAM" id="SSF55729">
    <property type="entry name" value="Acyl-CoA N-acyltransferases (Nat)"/>
    <property type="match status" value="1"/>
</dbReference>
<sequence>MPDFSIRSYKSADTSAVYEICLKTGNSGQDATHLFSDPLVLGHIYVGPYMEFEPQSVFILEDDQGPCGYIMGVLDSQTYYQWMHSEWLPKIRVNYKKPTGNPDTWDETEKITDLLFHPVSQRLLPDYPAHLHIDLLSRAQGKGQGKLMMDRFIDYLRYNKIPGLHLDLSSSNDRAFNFYRKYGMEELDRDKESIIMGYHL</sequence>
<dbReference type="InterPro" id="IPR000182">
    <property type="entry name" value="GNAT_dom"/>
</dbReference>
<evidence type="ECO:0000259" key="1">
    <source>
        <dbReference type="PROSITE" id="PS51186"/>
    </source>
</evidence>
<dbReference type="AlphaFoldDB" id="A0A382BS52"/>
<dbReference type="PANTHER" id="PTHR13170">
    <property type="entry name" value="O-GLCNACASE"/>
    <property type="match status" value="1"/>
</dbReference>
<dbReference type="PROSITE" id="PS51186">
    <property type="entry name" value="GNAT"/>
    <property type="match status" value="1"/>
</dbReference>
<feature type="domain" description="N-acetyltransferase" evidence="1">
    <location>
        <begin position="4"/>
        <end position="200"/>
    </location>
</feature>
<dbReference type="InterPro" id="IPR051822">
    <property type="entry name" value="Glycosyl_Hydrolase_84"/>
</dbReference>
<gene>
    <name evidence="2" type="ORF">METZ01_LOCUS169116</name>
</gene>
<protein>
    <recommendedName>
        <fullName evidence="1">N-acetyltransferase domain-containing protein</fullName>
    </recommendedName>
</protein>
<name>A0A382BS52_9ZZZZ</name>